<keyword evidence="1" id="KW-1015">Disulfide bond</keyword>
<feature type="domain" description="C-type lectin" evidence="3">
    <location>
        <begin position="86"/>
        <end position="201"/>
    </location>
</feature>
<dbReference type="PROSITE" id="PS00615">
    <property type="entry name" value="C_TYPE_LECTIN_1"/>
    <property type="match status" value="1"/>
</dbReference>
<reference evidence="4 5" key="1">
    <citation type="submission" date="2020-06" db="EMBL/GenBank/DDBJ databases">
        <authorList>
            <person name="Li R."/>
            <person name="Bekaert M."/>
        </authorList>
    </citation>
    <scope>NUCLEOTIDE SEQUENCE [LARGE SCALE GENOMIC DNA]</scope>
    <source>
        <strain evidence="5">wild</strain>
    </source>
</reference>
<keyword evidence="2" id="KW-1133">Transmembrane helix</keyword>
<evidence type="ECO:0000259" key="3">
    <source>
        <dbReference type="PROSITE" id="PS50041"/>
    </source>
</evidence>
<protein>
    <recommendedName>
        <fullName evidence="3">C-type lectin domain-containing protein</fullName>
    </recommendedName>
</protein>
<dbReference type="InterPro" id="IPR050111">
    <property type="entry name" value="C-type_lectin/snaclec_domain"/>
</dbReference>
<dbReference type="Pfam" id="PF00059">
    <property type="entry name" value="Lectin_C"/>
    <property type="match status" value="1"/>
</dbReference>
<dbReference type="OrthoDB" id="6054849at2759"/>
<feature type="transmembrane region" description="Helical" evidence="2">
    <location>
        <begin position="6"/>
        <end position="31"/>
    </location>
</feature>
<dbReference type="InterPro" id="IPR016186">
    <property type="entry name" value="C-type_lectin-like/link_sf"/>
</dbReference>
<dbReference type="InterPro" id="IPR001304">
    <property type="entry name" value="C-type_lectin-like"/>
</dbReference>
<name>A0A6J8DDV7_MYTCO</name>
<dbReference type="Gene3D" id="3.10.100.10">
    <property type="entry name" value="Mannose-Binding Protein A, subunit A"/>
    <property type="match status" value="1"/>
</dbReference>
<dbReference type="PROSITE" id="PS50041">
    <property type="entry name" value="C_TYPE_LECTIN_2"/>
    <property type="match status" value="1"/>
</dbReference>
<evidence type="ECO:0000256" key="1">
    <source>
        <dbReference type="ARBA" id="ARBA00023157"/>
    </source>
</evidence>
<gene>
    <name evidence="4" type="ORF">MCOR_39820</name>
</gene>
<keyword evidence="2" id="KW-0472">Membrane</keyword>
<accession>A0A6J8DDV7</accession>
<dbReference type="PANTHER" id="PTHR22803">
    <property type="entry name" value="MANNOSE, PHOSPHOLIPASE, LECTIN RECEPTOR RELATED"/>
    <property type="match status" value="1"/>
</dbReference>
<keyword evidence="5" id="KW-1185">Reference proteome</keyword>
<proteinExistence type="predicted"/>
<keyword evidence="2" id="KW-0812">Transmembrane</keyword>
<evidence type="ECO:0000256" key="2">
    <source>
        <dbReference type="SAM" id="Phobius"/>
    </source>
</evidence>
<dbReference type="AlphaFoldDB" id="A0A6J8DDV7"/>
<dbReference type="InterPro" id="IPR018378">
    <property type="entry name" value="C-type_lectin_CS"/>
</dbReference>
<dbReference type="InterPro" id="IPR016187">
    <property type="entry name" value="CTDL_fold"/>
</dbReference>
<dbReference type="Proteomes" id="UP000507470">
    <property type="component" value="Unassembled WGS sequence"/>
</dbReference>
<sequence length="206" mass="24237">MIYASFVTFCIVSTWFVYVVTQLLTIISYVCSANVNTIERNVQNSINTLKNNLQTLKTNVGKKIKKVDTDFKVLQKDFQKNRWKKYGGHCYYFSRDNRDWFNAELTCRKNGGYIVKIDNASENTWLSQNRYSRSSSYWIGLTDLKEGDWRWSYDQSRLTYKATWVSGYGSKGTSYNCVVMNGSQTKWHDYYCWAALPYICESNYCF</sequence>
<organism evidence="4 5">
    <name type="scientific">Mytilus coruscus</name>
    <name type="common">Sea mussel</name>
    <dbReference type="NCBI Taxonomy" id="42192"/>
    <lineage>
        <taxon>Eukaryota</taxon>
        <taxon>Metazoa</taxon>
        <taxon>Spiralia</taxon>
        <taxon>Lophotrochozoa</taxon>
        <taxon>Mollusca</taxon>
        <taxon>Bivalvia</taxon>
        <taxon>Autobranchia</taxon>
        <taxon>Pteriomorphia</taxon>
        <taxon>Mytilida</taxon>
        <taxon>Mytiloidea</taxon>
        <taxon>Mytilidae</taxon>
        <taxon>Mytilinae</taxon>
        <taxon>Mytilus</taxon>
    </lineage>
</organism>
<evidence type="ECO:0000313" key="5">
    <source>
        <dbReference type="Proteomes" id="UP000507470"/>
    </source>
</evidence>
<dbReference type="SMART" id="SM00034">
    <property type="entry name" value="CLECT"/>
    <property type="match status" value="1"/>
</dbReference>
<dbReference type="CDD" id="cd00037">
    <property type="entry name" value="CLECT"/>
    <property type="match status" value="1"/>
</dbReference>
<dbReference type="EMBL" id="CACVKT020007187">
    <property type="protein sequence ID" value="CAC5406226.1"/>
    <property type="molecule type" value="Genomic_DNA"/>
</dbReference>
<evidence type="ECO:0000313" key="4">
    <source>
        <dbReference type="EMBL" id="CAC5406226.1"/>
    </source>
</evidence>
<dbReference type="SUPFAM" id="SSF56436">
    <property type="entry name" value="C-type lectin-like"/>
    <property type="match status" value="1"/>
</dbReference>